<dbReference type="OrthoDB" id="36844at10239"/>
<proteinExistence type="predicted"/>
<evidence type="ECO:0000313" key="1">
    <source>
        <dbReference type="EMBL" id="AEZ66267.1"/>
    </source>
</evidence>
<accession>K9L5L1</accession>
<gene>
    <name evidence="1" type="ORF">phiTE_101</name>
</gene>
<reference evidence="2" key="1">
    <citation type="submission" date="2011-11" db="EMBL/GenBank/DDBJ databases">
        <title>Escape from toxin-antitoxin mediated abortive infection can occur by recombination within a generalized transducing phage of Pectobacterium atrosepticum.</title>
        <authorList>
            <person name="Blower T.R."/>
            <person name="Evans T.J."/>
            <person name="Przybilski R."/>
            <person name="Fineran P.C."/>
            <person name="Salmond G.P.C."/>
        </authorList>
    </citation>
    <scope>NUCLEOTIDE SEQUENCE [LARGE SCALE GENOMIC DNA]</scope>
</reference>
<keyword evidence="2" id="KW-1185">Reference proteome</keyword>
<organism evidence="1 2">
    <name type="scientific">Pectobacterium phage phiTE</name>
    <dbReference type="NCBI Taxonomy" id="1116482"/>
    <lineage>
        <taxon>Viruses</taxon>
        <taxon>Duplodnaviria</taxon>
        <taxon>Heunggongvirae</taxon>
        <taxon>Uroviricota</taxon>
        <taxon>Caudoviricetes</taxon>
        <taxon>Vequintavirinae</taxon>
        <taxon>Certrevirus</taxon>
        <taxon>Certrevirus phiTE</taxon>
    </lineage>
</organism>
<sequence>MTELTEEFKETIKGRVEKMVAAIVPESIVAQVMTSALVPNMGYRMECRPATEEEIYKLAYQLEQNRPPLPERSVRYQAVEGVGQQVVVIPTSREPAEAHPLPTCRVEPVDN</sequence>
<reference evidence="1 2" key="2">
    <citation type="journal article" date="2012" name="PLoS Genet.">
        <title>Viral evasion of a bacterial suicide system by RNA-based molecular mimicry enables infectious altruism.</title>
        <authorList>
            <person name="Blower T.R."/>
            <person name="Evans T.J."/>
            <person name="Przybilski R."/>
            <person name="Fineran P.C."/>
            <person name="Salmond G.P."/>
        </authorList>
    </citation>
    <scope>NUCLEOTIDE SEQUENCE [LARGE SCALE GENOMIC DNA]</scope>
</reference>
<name>K9L5L1_9CAUD</name>
<dbReference type="KEGG" id="vg:14515296"/>
<evidence type="ECO:0000313" key="2">
    <source>
        <dbReference type="Proteomes" id="UP000010999"/>
    </source>
</evidence>
<protein>
    <submittedName>
        <fullName evidence="1">Uncharacterized protein</fullName>
    </submittedName>
</protein>
<dbReference type="GeneID" id="14515296"/>
<dbReference type="EMBL" id="JQ015307">
    <property type="protein sequence ID" value="AEZ66267.1"/>
    <property type="molecule type" value="Genomic_DNA"/>
</dbReference>
<dbReference type="Proteomes" id="UP000010999">
    <property type="component" value="Segment"/>
</dbReference>
<dbReference type="RefSeq" id="YP_007392563.1">
    <property type="nucleotide sequence ID" value="NC_020201.1"/>
</dbReference>